<dbReference type="Proteomes" id="UP001142610">
    <property type="component" value="Unassembled WGS sequence"/>
</dbReference>
<evidence type="ECO:0000313" key="1">
    <source>
        <dbReference type="EMBL" id="MCQ8185328.1"/>
    </source>
</evidence>
<comment type="caution">
    <text evidence="1">The sequence shown here is derived from an EMBL/GenBank/DDBJ whole genome shotgun (WGS) entry which is preliminary data.</text>
</comment>
<evidence type="ECO:0000313" key="2">
    <source>
        <dbReference type="Proteomes" id="UP001142610"/>
    </source>
</evidence>
<reference evidence="1" key="1">
    <citation type="submission" date="2022-07" db="EMBL/GenBank/DDBJ databases">
        <title>Parvularcula maris sp. nov., an algicidal bacterium isolated from seawater.</title>
        <authorList>
            <person name="Li F."/>
        </authorList>
    </citation>
    <scope>NUCLEOTIDE SEQUENCE</scope>
    <source>
        <strain evidence="1">BGMRC 0090</strain>
    </source>
</reference>
<gene>
    <name evidence="1" type="ORF">NOG11_07975</name>
</gene>
<proteinExistence type="predicted"/>
<sequence length="248" mass="28074">MSWNGFRREAALRYAARHPIPNPFLMTVVLRRLNDWVPEVRRAAVVAAKHAAISTPASTMAEAASYVLPSFRDWGRIGENEIATLRALRAVPEVLIVILDQVENQHAGPMARLLGSMADLPAIDHQLPNLSRSAAQPAVRATATQWLLRGRAEWADGFEKAWVDRRFNEAKRRSVTEHRPLTIAVDWLYTLNQAASDPSPRVRRIAGNALIEDRAKDRPELQQIARQLTDDLYPSVAERGFYYLKHRM</sequence>
<dbReference type="RefSeq" id="WP_256619198.1">
    <property type="nucleotide sequence ID" value="NZ_JANIBC010000004.1"/>
</dbReference>
<dbReference type="EMBL" id="JANIBC010000004">
    <property type="protein sequence ID" value="MCQ8185328.1"/>
    <property type="molecule type" value="Genomic_DNA"/>
</dbReference>
<accession>A0A9X2RK21</accession>
<protein>
    <submittedName>
        <fullName evidence="1">Uncharacterized protein</fullName>
    </submittedName>
</protein>
<dbReference type="AlphaFoldDB" id="A0A9X2RK21"/>
<keyword evidence="2" id="KW-1185">Reference proteome</keyword>
<name>A0A9X2RK21_9PROT</name>
<organism evidence="1 2">
    <name type="scientific">Parvularcula maris</name>
    <dbReference type="NCBI Taxonomy" id="2965077"/>
    <lineage>
        <taxon>Bacteria</taxon>
        <taxon>Pseudomonadati</taxon>
        <taxon>Pseudomonadota</taxon>
        <taxon>Alphaproteobacteria</taxon>
        <taxon>Parvularculales</taxon>
        <taxon>Parvularculaceae</taxon>
        <taxon>Parvularcula</taxon>
    </lineage>
</organism>